<dbReference type="InterPro" id="IPR047863">
    <property type="entry name" value="Ribosomal_uS8_CS"/>
</dbReference>
<dbReference type="PROSITE" id="PS00053">
    <property type="entry name" value="RIBOSOMAL_S8"/>
    <property type="match status" value="1"/>
</dbReference>
<evidence type="ECO:0000256" key="9">
    <source>
        <dbReference type="RuleBase" id="RU003660"/>
    </source>
</evidence>
<comment type="similarity">
    <text evidence="1 8 9">Belongs to the universal ribosomal protein uS8 family.</text>
</comment>
<dbReference type="KEGG" id="abra:BN85302480"/>
<organism evidence="10 11">
    <name type="scientific">Acholeplasma brassicae</name>
    <dbReference type="NCBI Taxonomy" id="61635"/>
    <lineage>
        <taxon>Bacteria</taxon>
        <taxon>Bacillati</taxon>
        <taxon>Mycoplasmatota</taxon>
        <taxon>Mollicutes</taxon>
        <taxon>Acholeplasmatales</taxon>
        <taxon>Acholeplasmataceae</taxon>
        <taxon>Acholeplasma</taxon>
    </lineage>
</organism>
<dbReference type="GO" id="GO:0003735">
    <property type="term" value="F:structural constituent of ribosome"/>
    <property type="evidence" value="ECO:0007669"/>
    <property type="project" value="InterPro"/>
</dbReference>
<sequence>MVMTDPIADLLTRIRNANQMRHQTVEIPASRIKADVLSVLKQEGFIVDFTKKEGTTQGTLVVTLKYAANNERVIKGLKRISKPGLRVYAQVEQLPTVLNGLGIAIISTSKGLMTDREARKQQIGGEVIAYVW</sequence>
<dbReference type="NCBIfam" id="NF001109">
    <property type="entry name" value="PRK00136.1"/>
    <property type="match status" value="1"/>
</dbReference>
<dbReference type="Pfam" id="PF00410">
    <property type="entry name" value="Ribosomal_S8"/>
    <property type="match status" value="1"/>
</dbReference>
<dbReference type="InterPro" id="IPR035987">
    <property type="entry name" value="Ribosomal_uS8_sf"/>
</dbReference>
<dbReference type="STRING" id="61635.BN85302480"/>
<comment type="subunit">
    <text evidence="7 8">Part of the 30S ribosomal subunit. Contacts proteins S5 and S12.</text>
</comment>
<keyword evidence="4 8" id="KW-0689">Ribosomal protein</keyword>
<dbReference type="GO" id="GO:0005840">
    <property type="term" value="C:ribosome"/>
    <property type="evidence" value="ECO:0007669"/>
    <property type="project" value="UniProtKB-KW"/>
</dbReference>
<comment type="function">
    <text evidence="8">One of the primary rRNA binding proteins, it binds directly to 16S rRNA central domain where it helps coordinate assembly of the platform of the 30S subunit.</text>
</comment>
<evidence type="ECO:0000256" key="7">
    <source>
        <dbReference type="ARBA" id="ARBA00046740"/>
    </source>
</evidence>
<dbReference type="GO" id="GO:1990904">
    <property type="term" value="C:ribonucleoprotein complex"/>
    <property type="evidence" value="ECO:0007669"/>
    <property type="project" value="UniProtKB-KW"/>
</dbReference>
<dbReference type="RefSeq" id="WP_030004131.1">
    <property type="nucleotide sequence ID" value="NC_022549.1"/>
</dbReference>
<dbReference type="Gene3D" id="3.30.1490.10">
    <property type="match status" value="1"/>
</dbReference>
<keyword evidence="2 8" id="KW-0699">rRNA-binding</keyword>
<evidence type="ECO:0000256" key="5">
    <source>
        <dbReference type="ARBA" id="ARBA00023274"/>
    </source>
</evidence>
<dbReference type="FunFam" id="3.30.1490.10:FF:000001">
    <property type="entry name" value="30S ribosomal protein S8"/>
    <property type="match status" value="1"/>
</dbReference>
<keyword evidence="5 8" id="KW-0687">Ribonucleoprotein</keyword>
<dbReference type="SUPFAM" id="SSF56047">
    <property type="entry name" value="Ribosomal protein S8"/>
    <property type="match status" value="1"/>
</dbReference>
<evidence type="ECO:0000256" key="6">
    <source>
        <dbReference type="ARBA" id="ARBA00035258"/>
    </source>
</evidence>
<evidence type="ECO:0000313" key="10">
    <source>
        <dbReference type="EMBL" id="CCV65269.1"/>
    </source>
</evidence>
<dbReference type="Proteomes" id="UP000032737">
    <property type="component" value="Chromosome"/>
</dbReference>
<protein>
    <recommendedName>
        <fullName evidence="6 8">Small ribosomal subunit protein uS8</fullName>
    </recommendedName>
</protein>
<dbReference type="AlphaFoldDB" id="U4KSN9"/>
<proteinExistence type="inferred from homology"/>
<gene>
    <name evidence="8 10" type="primary">rpsH</name>
    <name evidence="10" type="ORF">BN85302480</name>
</gene>
<keyword evidence="3 8" id="KW-0694">RNA-binding</keyword>
<dbReference type="HAMAP" id="MF_01302_B">
    <property type="entry name" value="Ribosomal_uS8_B"/>
    <property type="match status" value="1"/>
</dbReference>
<evidence type="ECO:0000256" key="4">
    <source>
        <dbReference type="ARBA" id="ARBA00022980"/>
    </source>
</evidence>
<evidence type="ECO:0000256" key="8">
    <source>
        <dbReference type="HAMAP-Rule" id="MF_01302"/>
    </source>
</evidence>
<dbReference type="GO" id="GO:0006412">
    <property type="term" value="P:translation"/>
    <property type="evidence" value="ECO:0007669"/>
    <property type="project" value="UniProtKB-UniRule"/>
</dbReference>
<dbReference type="FunFam" id="3.30.1370.30:FF:000002">
    <property type="entry name" value="30S ribosomal protein S8"/>
    <property type="match status" value="1"/>
</dbReference>
<reference evidence="10 11" key="1">
    <citation type="journal article" date="2013" name="J. Mol. Microbiol. Biotechnol.">
        <title>Analysis of the Complete Genomes of Acholeplasma brassicae , A. palmae and A. laidlawii and Their Comparison to the Obligate Parasites from ' Candidatus Phytoplasma'.</title>
        <authorList>
            <person name="Kube M."/>
            <person name="Siewert C."/>
            <person name="Migdoll A.M."/>
            <person name="Duduk B."/>
            <person name="Holz S."/>
            <person name="Rabus R."/>
            <person name="Seemuller E."/>
            <person name="Mitrovic J."/>
            <person name="Muller I."/>
            <person name="Buttner C."/>
            <person name="Reinhardt R."/>
        </authorList>
    </citation>
    <scope>NUCLEOTIDE SEQUENCE [LARGE SCALE GENOMIC DNA]</scope>
    <source>
        <strain evidence="11">0502</strain>
    </source>
</reference>
<dbReference type="EMBL" id="FO681348">
    <property type="protein sequence ID" value="CCV65269.1"/>
    <property type="molecule type" value="Genomic_DNA"/>
</dbReference>
<name>U4KSN9_9MOLU</name>
<dbReference type="InterPro" id="IPR000630">
    <property type="entry name" value="Ribosomal_uS8"/>
</dbReference>
<dbReference type="OrthoDB" id="9802617at2"/>
<dbReference type="Gene3D" id="3.30.1370.30">
    <property type="match status" value="1"/>
</dbReference>
<keyword evidence="11" id="KW-1185">Reference proteome</keyword>
<evidence type="ECO:0000256" key="1">
    <source>
        <dbReference type="ARBA" id="ARBA00006471"/>
    </source>
</evidence>
<dbReference type="GO" id="GO:0005737">
    <property type="term" value="C:cytoplasm"/>
    <property type="evidence" value="ECO:0007669"/>
    <property type="project" value="UniProtKB-ARBA"/>
</dbReference>
<accession>U4KSN9</accession>
<evidence type="ECO:0000256" key="3">
    <source>
        <dbReference type="ARBA" id="ARBA00022884"/>
    </source>
</evidence>
<dbReference type="GO" id="GO:0019843">
    <property type="term" value="F:rRNA binding"/>
    <property type="evidence" value="ECO:0007669"/>
    <property type="project" value="UniProtKB-UniRule"/>
</dbReference>
<dbReference type="HOGENOM" id="CLU_098428_0_2_14"/>
<dbReference type="PANTHER" id="PTHR11758">
    <property type="entry name" value="40S RIBOSOMAL PROTEIN S15A"/>
    <property type="match status" value="1"/>
</dbReference>
<evidence type="ECO:0000313" key="11">
    <source>
        <dbReference type="Proteomes" id="UP000032737"/>
    </source>
</evidence>
<evidence type="ECO:0000256" key="2">
    <source>
        <dbReference type="ARBA" id="ARBA00022730"/>
    </source>
</evidence>